<feature type="compositionally biased region" description="Pro residues" evidence="1">
    <location>
        <begin position="165"/>
        <end position="177"/>
    </location>
</feature>
<dbReference type="Proteomes" id="UP000002484">
    <property type="component" value="Chromosome"/>
</dbReference>
<dbReference type="RefSeq" id="WP_013424789.1">
    <property type="nucleotide sequence ID" value="NC_014666.1"/>
</dbReference>
<dbReference type="KEGG" id="fri:FraEuI1c_3664"/>
<proteinExistence type="predicted"/>
<dbReference type="AlphaFoldDB" id="E3J1K3"/>
<organism evidence="2 3">
    <name type="scientific">Pseudofrankia inefficax (strain DSM 45817 / CECT 9037 / DDB 130130 / EuI1c)</name>
    <name type="common">Frankia inefficax</name>
    <dbReference type="NCBI Taxonomy" id="298654"/>
    <lineage>
        <taxon>Bacteria</taxon>
        <taxon>Bacillati</taxon>
        <taxon>Actinomycetota</taxon>
        <taxon>Actinomycetes</taxon>
        <taxon>Frankiales</taxon>
        <taxon>Frankiaceae</taxon>
        <taxon>Pseudofrankia</taxon>
    </lineage>
</organism>
<protein>
    <submittedName>
        <fullName evidence="2">Uncharacterized protein</fullName>
    </submittedName>
</protein>
<reference evidence="2 3" key="1">
    <citation type="submission" date="2010-10" db="EMBL/GenBank/DDBJ databases">
        <title>Complete sequence of Frankia sp. EuI1c.</title>
        <authorList>
            <consortium name="US DOE Joint Genome Institute"/>
            <person name="Lucas S."/>
            <person name="Copeland A."/>
            <person name="Lapidus A."/>
            <person name="Cheng J.-F."/>
            <person name="Bruce D."/>
            <person name="Goodwin L."/>
            <person name="Pitluck S."/>
            <person name="Chertkov O."/>
            <person name="Detter J.C."/>
            <person name="Han C."/>
            <person name="Tapia R."/>
            <person name="Land M."/>
            <person name="Hauser L."/>
            <person name="Jeffries C."/>
            <person name="Kyrpides N."/>
            <person name="Ivanova N."/>
            <person name="Mikhailova N."/>
            <person name="Beauchemin N."/>
            <person name="Sen A."/>
            <person name="Sur S.A."/>
            <person name="Gtari M."/>
            <person name="Wall L."/>
            <person name="Tisa L."/>
            <person name="Woyke T."/>
        </authorList>
    </citation>
    <scope>NUCLEOTIDE SEQUENCE [LARGE SCALE GENOMIC DNA]</scope>
    <source>
        <strain evidence="3">DSM 45817 / CECT 9037 / EuI1c</strain>
    </source>
</reference>
<feature type="region of interest" description="Disordered" evidence="1">
    <location>
        <begin position="1"/>
        <end position="21"/>
    </location>
</feature>
<evidence type="ECO:0000313" key="2">
    <source>
        <dbReference type="EMBL" id="ADP81671.1"/>
    </source>
</evidence>
<gene>
    <name evidence="2" type="ordered locus">FraEuI1c_3664</name>
</gene>
<dbReference type="OrthoDB" id="4124583at2"/>
<dbReference type="EMBL" id="CP002299">
    <property type="protein sequence ID" value="ADP81671.1"/>
    <property type="molecule type" value="Genomic_DNA"/>
</dbReference>
<evidence type="ECO:0000313" key="3">
    <source>
        <dbReference type="Proteomes" id="UP000002484"/>
    </source>
</evidence>
<dbReference type="HOGENOM" id="CLU_784712_0_0_11"/>
<keyword evidence="3" id="KW-1185">Reference proteome</keyword>
<sequence length="353" mass="36416">MSAAGLPPETVGGVARRPAATDEGPADVLHLKVEQDATPAGVSLGQGRALLAGMARLLQAAAMAVIGPAPRFAGRRPDVVKAFVEQDVRFAHTDAAGSLLAVFVRLDDDPPAAPDEPGRRSAGSWPAGPAAVRLAPFQRRAGVLTAGALVAVAEAVGEHRAGRRPAPPAGPTTPTAPAPGAEAAGRRAEALRPLVARGVSADLCDALLAMVTAPRVRTLEFSFYWAQRAGLDTPAVVRAALHRADADALARLRDELAALPEPRHPTAVYGQVTRLDRGDDGEGGVATIHGVVGRSTPRTVQVAVSGPEYDDAIHAYRTRTPVVATGRLLRRRGGIHVLTGRFSVATAIVGAGP</sequence>
<name>E3J1K3_PSEI1</name>
<feature type="region of interest" description="Disordered" evidence="1">
    <location>
        <begin position="159"/>
        <end position="185"/>
    </location>
</feature>
<accession>E3J1K3</accession>
<evidence type="ECO:0000256" key="1">
    <source>
        <dbReference type="SAM" id="MobiDB-lite"/>
    </source>
</evidence>
<dbReference type="InParanoid" id="E3J1K3"/>